<dbReference type="GO" id="GO:0016491">
    <property type="term" value="F:oxidoreductase activity"/>
    <property type="evidence" value="ECO:0007669"/>
    <property type="project" value="InterPro"/>
</dbReference>
<feature type="domain" description="Nitroreductase" evidence="1">
    <location>
        <begin position="31"/>
        <end position="210"/>
    </location>
</feature>
<dbReference type="EMBL" id="CP002637">
    <property type="protein sequence ID" value="AEC00097.1"/>
    <property type="molecule type" value="Genomic_DNA"/>
</dbReference>
<dbReference type="Proteomes" id="UP000003505">
    <property type="component" value="Unassembled WGS sequence"/>
</dbReference>
<gene>
    <name evidence="2" type="ordered locus">Selsp_1137</name>
    <name evidence="3" type="ORF">SELSPUOL_01106</name>
</gene>
<dbReference type="KEGG" id="ssg:Selsp_1137"/>
<protein>
    <submittedName>
        <fullName evidence="3">SagB-type dehydrogenase domain protein</fullName>
    </submittedName>
</protein>
<keyword evidence="5" id="KW-1185">Reference proteome</keyword>
<name>C9LTU5_SELS3</name>
<dbReference type="Gene3D" id="3.40.109.10">
    <property type="entry name" value="NADH Oxidase"/>
    <property type="match status" value="1"/>
</dbReference>
<organism evidence="3 4">
    <name type="scientific">Selenomonas sputigena (strain ATCC 35185 / DSM 20758 / CCUG 44933 / VPI D19B-28)</name>
    <dbReference type="NCBI Taxonomy" id="546271"/>
    <lineage>
        <taxon>Bacteria</taxon>
        <taxon>Bacillati</taxon>
        <taxon>Bacillota</taxon>
        <taxon>Negativicutes</taxon>
        <taxon>Selenomonadales</taxon>
        <taxon>Selenomonadaceae</taxon>
        <taxon>Selenomonas</taxon>
    </lineage>
</organism>
<dbReference type="EMBL" id="ACKP02000015">
    <property type="protein sequence ID" value="EEX77829.1"/>
    <property type="molecule type" value="Genomic_DNA"/>
</dbReference>
<accession>C9LTU5</accession>
<evidence type="ECO:0000313" key="5">
    <source>
        <dbReference type="Proteomes" id="UP000011124"/>
    </source>
</evidence>
<dbReference type="OrthoDB" id="9801593at2"/>
<dbReference type="PANTHER" id="PTHR43745">
    <property type="entry name" value="NITROREDUCTASE MJ1384-RELATED"/>
    <property type="match status" value="1"/>
</dbReference>
<evidence type="ECO:0000313" key="4">
    <source>
        <dbReference type="Proteomes" id="UP000003505"/>
    </source>
</evidence>
<evidence type="ECO:0000313" key="2">
    <source>
        <dbReference type="EMBL" id="AEC00097.1"/>
    </source>
</evidence>
<dbReference type="InterPro" id="IPR020051">
    <property type="entry name" value="SagB-type_dehydrogenase"/>
</dbReference>
<dbReference type="AlphaFoldDB" id="C9LTU5"/>
<dbReference type="InterPro" id="IPR000415">
    <property type="entry name" value="Nitroreductase-like"/>
</dbReference>
<reference evidence="2 5" key="2">
    <citation type="submission" date="2011-04" db="EMBL/GenBank/DDBJ databases">
        <title>The complete genome of Selenomonas sputigena DSM 20758.</title>
        <authorList>
            <consortium name="US DOE Joint Genome Institute (JGI-PGF)"/>
            <person name="Lucas S."/>
            <person name="Copeland A."/>
            <person name="Lapidus A."/>
            <person name="Bruce D."/>
            <person name="Goodwin L."/>
            <person name="Pitluck S."/>
            <person name="Peters L."/>
            <person name="Kyrpides N."/>
            <person name="Mavromatis K."/>
            <person name="Ivanova N."/>
            <person name="Ovchinnikova G."/>
            <person name="Teshima H."/>
            <person name="Detter J.C."/>
            <person name="Tapia R."/>
            <person name="Han C."/>
            <person name="Land M."/>
            <person name="Hauser L."/>
            <person name="Markowitz V."/>
            <person name="Cheng J.-F."/>
            <person name="Hugenholtz P."/>
            <person name="Woyke T."/>
            <person name="Wu D."/>
            <person name="Gronow S."/>
            <person name="Wellnitz S."/>
            <person name="Schneider S."/>
            <person name="Klenk H.-P."/>
            <person name="Eisen J.A."/>
        </authorList>
    </citation>
    <scope>NUCLEOTIDE SEQUENCE [LARGE SCALE GENOMIC DNA]</scope>
    <source>
        <strain evidence="2">ATCC 35185</strain>
        <strain evidence="5">ATCC 35185 / DSM 20758 / VPI D19B-28</strain>
    </source>
</reference>
<dbReference type="NCBIfam" id="TIGR03605">
    <property type="entry name" value="antibiot_sagB"/>
    <property type="match status" value="1"/>
</dbReference>
<evidence type="ECO:0000259" key="1">
    <source>
        <dbReference type="Pfam" id="PF00881"/>
    </source>
</evidence>
<dbReference type="HOGENOM" id="CLU_059362_3_0_9"/>
<dbReference type="InterPro" id="IPR029479">
    <property type="entry name" value="Nitroreductase"/>
</dbReference>
<dbReference type="CDD" id="cd02142">
    <property type="entry name" value="McbC_SagB-like_oxidoreductase"/>
    <property type="match status" value="1"/>
</dbReference>
<dbReference type="Pfam" id="PF00881">
    <property type="entry name" value="Nitroreductase"/>
    <property type="match status" value="1"/>
</dbReference>
<proteinExistence type="predicted"/>
<sequence>MCEEKGDVLQLPEPDLLPDREINFLELIELRASRRQYTAEALSLQELSYLLWCTQGVKMIAQGGRTLRNVPSAAALHPLTTLLYLQNVENVPTDFYQFMPVEHALKRLTLSEDAPEEMLTAFEQQAMVRQSAAIFFWVADVVRGIRTYGRKVYEYIYLDVGHIGQNFYLTAEALGLGACAVGRFDEAMLHHSLLLDGEEKKIVHAACIGKI</sequence>
<reference evidence="3 4" key="1">
    <citation type="submission" date="2009-09" db="EMBL/GenBank/DDBJ databases">
        <authorList>
            <person name="Weinstock G."/>
            <person name="Sodergren E."/>
            <person name="Clifton S."/>
            <person name="Fulton L."/>
            <person name="Fulton B."/>
            <person name="Courtney L."/>
            <person name="Fronick C."/>
            <person name="Harrison M."/>
            <person name="Strong C."/>
            <person name="Farmer C."/>
            <person name="Delahaunty K."/>
            <person name="Markovic C."/>
            <person name="Hall O."/>
            <person name="Minx P."/>
            <person name="Tomlinson C."/>
            <person name="Mitreva M."/>
            <person name="Nelson J."/>
            <person name="Hou S."/>
            <person name="Wollam A."/>
            <person name="Pepin K.H."/>
            <person name="Johnson M."/>
            <person name="Bhonagiri V."/>
            <person name="Nash W.E."/>
            <person name="Warren W."/>
            <person name="Chinwalla A."/>
            <person name="Mardis E.R."/>
            <person name="Wilson R.K."/>
        </authorList>
    </citation>
    <scope>NUCLEOTIDE SEQUENCE [LARGE SCALE GENOMIC DNA]</scope>
    <source>
        <strain evidence="3">ATCC 35185</strain>
        <strain evidence="4">ATCC 35185 / DSM 20758 / VPI D19B-28</strain>
    </source>
</reference>
<dbReference type="SUPFAM" id="SSF55469">
    <property type="entry name" value="FMN-dependent nitroreductase-like"/>
    <property type="match status" value="1"/>
</dbReference>
<dbReference type="RefSeq" id="WP_006192377.1">
    <property type="nucleotide sequence ID" value="NC_015437.1"/>
</dbReference>
<dbReference type="STRING" id="546271.Selsp_1137"/>
<dbReference type="PANTHER" id="PTHR43745:SF2">
    <property type="entry name" value="NITROREDUCTASE MJ1384-RELATED"/>
    <property type="match status" value="1"/>
</dbReference>
<dbReference type="eggNOG" id="COG0778">
    <property type="taxonomic scope" value="Bacteria"/>
</dbReference>
<dbReference type="Proteomes" id="UP000011124">
    <property type="component" value="Chromosome"/>
</dbReference>
<evidence type="ECO:0000313" key="3">
    <source>
        <dbReference type="EMBL" id="EEX77829.1"/>
    </source>
</evidence>
<dbReference type="InterPro" id="IPR052544">
    <property type="entry name" value="Bacteriocin_Proc_Enz"/>
</dbReference>